<evidence type="ECO:0000313" key="2">
    <source>
        <dbReference type="Proteomes" id="UP000288607"/>
    </source>
</evidence>
<name>A0A430FDV4_9BIFI</name>
<organism evidence="1 2">
    <name type="scientific">Bifidobacterium callimiconis</name>
    <dbReference type="NCBI Taxonomy" id="2306973"/>
    <lineage>
        <taxon>Bacteria</taxon>
        <taxon>Bacillati</taxon>
        <taxon>Actinomycetota</taxon>
        <taxon>Actinomycetes</taxon>
        <taxon>Bifidobacteriales</taxon>
        <taxon>Bifidobacteriaceae</taxon>
        <taxon>Bifidobacterium</taxon>
    </lineage>
</organism>
<dbReference type="Proteomes" id="UP000288607">
    <property type="component" value="Unassembled WGS sequence"/>
</dbReference>
<keyword evidence="2" id="KW-1185">Reference proteome</keyword>
<evidence type="ECO:0000313" key="1">
    <source>
        <dbReference type="EMBL" id="RSX50941.1"/>
    </source>
</evidence>
<gene>
    <name evidence="1" type="ORF">D2E23_1232</name>
</gene>
<accession>A0A430FDV4</accession>
<protein>
    <submittedName>
        <fullName evidence="1">Uncharacterized protein</fullName>
    </submittedName>
</protein>
<comment type="caution">
    <text evidence="1">The sequence shown here is derived from an EMBL/GenBank/DDBJ whole genome shotgun (WGS) entry which is preliminary data.</text>
</comment>
<sequence length="35" mass="3982">MAEFQGAAIPGYFRKNLQIEGWDHARGLINYTASR</sequence>
<proteinExistence type="predicted"/>
<reference evidence="1 2" key="1">
    <citation type="submission" date="2018-09" db="EMBL/GenBank/DDBJ databases">
        <title>Characterization of the phylogenetic diversity of five novel species belonging to the genus Bifidobacterium.</title>
        <authorList>
            <person name="Lugli G.A."/>
            <person name="Duranti S."/>
            <person name="Milani C."/>
        </authorList>
    </citation>
    <scope>NUCLEOTIDE SEQUENCE [LARGE SCALE GENOMIC DNA]</scope>
    <source>
        <strain evidence="1 2">2028B</strain>
    </source>
</reference>
<dbReference type="AlphaFoldDB" id="A0A430FDV4"/>
<dbReference type="EMBL" id="QXGJ01000005">
    <property type="protein sequence ID" value="RSX50941.1"/>
    <property type="molecule type" value="Genomic_DNA"/>
</dbReference>